<evidence type="ECO:0000256" key="1">
    <source>
        <dbReference type="ARBA" id="ARBA00008950"/>
    </source>
</evidence>
<dbReference type="InterPro" id="IPR011152">
    <property type="entry name" value="Pesterase_MJ0912"/>
</dbReference>
<dbReference type="EMBL" id="AQQX01000003">
    <property type="protein sequence ID" value="KGM48834.1"/>
    <property type="molecule type" value="Genomic_DNA"/>
</dbReference>
<gene>
    <name evidence="3" type="ORF">ATO9_08980</name>
</gene>
<feature type="domain" description="Calcineurin-like phosphoesterase" evidence="2">
    <location>
        <begin position="7"/>
        <end position="181"/>
    </location>
</feature>
<evidence type="ECO:0000259" key="2">
    <source>
        <dbReference type="Pfam" id="PF12850"/>
    </source>
</evidence>
<dbReference type="CDD" id="cd00838">
    <property type="entry name" value="MPP_superfamily"/>
    <property type="match status" value="1"/>
</dbReference>
<comment type="similarity">
    <text evidence="1">Belongs to the metallophosphoesterase superfamily. YfcE family.</text>
</comment>
<organism evidence="3 4">
    <name type="scientific">Pseudooceanicola atlanticus</name>
    <dbReference type="NCBI Taxonomy" id="1461694"/>
    <lineage>
        <taxon>Bacteria</taxon>
        <taxon>Pseudomonadati</taxon>
        <taxon>Pseudomonadota</taxon>
        <taxon>Alphaproteobacteria</taxon>
        <taxon>Rhodobacterales</taxon>
        <taxon>Paracoccaceae</taxon>
        <taxon>Pseudooceanicola</taxon>
    </lineage>
</organism>
<dbReference type="InterPro" id="IPR050126">
    <property type="entry name" value="Ap4A_hydrolase"/>
</dbReference>
<dbReference type="Proteomes" id="UP000030004">
    <property type="component" value="Unassembled WGS sequence"/>
</dbReference>
<accession>A0A0A0EEM0</accession>
<dbReference type="PANTHER" id="PTHR42850:SF2">
    <property type="entry name" value="BLL5683 PROTEIN"/>
    <property type="match status" value="1"/>
</dbReference>
<protein>
    <submittedName>
        <fullName evidence="3">Metallophosphoesterase</fullName>
    </submittedName>
</protein>
<dbReference type="PANTHER" id="PTHR42850">
    <property type="entry name" value="METALLOPHOSPHOESTERASE"/>
    <property type="match status" value="1"/>
</dbReference>
<evidence type="ECO:0000313" key="4">
    <source>
        <dbReference type="Proteomes" id="UP000030004"/>
    </source>
</evidence>
<dbReference type="InterPro" id="IPR029052">
    <property type="entry name" value="Metallo-depent_PP-like"/>
</dbReference>
<evidence type="ECO:0000313" key="3">
    <source>
        <dbReference type="EMBL" id="KGM48834.1"/>
    </source>
</evidence>
<comment type="caution">
    <text evidence="3">The sequence shown here is derived from an EMBL/GenBank/DDBJ whole genome shotgun (WGS) entry which is preliminary data.</text>
</comment>
<dbReference type="Gene3D" id="3.60.21.10">
    <property type="match status" value="1"/>
</dbReference>
<name>A0A0A0EEM0_9RHOB</name>
<dbReference type="STRING" id="1461694.ATO9_08980"/>
<proteinExistence type="inferred from homology"/>
<reference evidence="3 4" key="1">
    <citation type="journal article" date="2015" name="Antonie Van Leeuwenhoek">
        <title>Pseudooceanicola atlanticus gen. nov. sp. nov., isolated from surface seawater of the Atlantic Ocean and reclassification of Oceanicola batsensis, Oceanicola marinus, Oceanicola nitratireducens, Oceanicola nanhaiensis, Oceanicola antarcticus and Oceanicola flagellatus, as Pseudooceanicola batsensis comb. nov., Pseudooceanicola marinus comb. nov., Pseudooceanicola nitratireducens comb. nov., Pseudooceanicola nanhaiensis comb. nov., Pseudooceanicola antarcticus comb. nov., and Pseudooceanicola flagellatus comb. nov.</title>
        <authorList>
            <person name="Lai Q."/>
            <person name="Li G."/>
            <person name="Liu X."/>
            <person name="Du Y."/>
            <person name="Sun F."/>
            <person name="Shao Z."/>
        </authorList>
    </citation>
    <scope>NUCLEOTIDE SEQUENCE [LARGE SCALE GENOMIC DNA]</scope>
    <source>
        <strain evidence="3 4">22II-s11g</strain>
    </source>
</reference>
<dbReference type="RefSeq" id="WP_043747593.1">
    <property type="nucleotide sequence ID" value="NZ_AQQX01000003.1"/>
</dbReference>
<dbReference type="SUPFAM" id="SSF56300">
    <property type="entry name" value="Metallo-dependent phosphatases"/>
    <property type="match status" value="1"/>
</dbReference>
<dbReference type="GO" id="GO:0005737">
    <property type="term" value="C:cytoplasm"/>
    <property type="evidence" value="ECO:0007669"/>
    <property type="project" value="TreeGrafter"/>
</dbReference>
<dbReference type="eggNOG" id="COG0639">
    <property type="taxonomic scope" value="Bacteria"/>
</dbReference>
<dbReference type="InterPro" id="IPR024654">
    <property type="entry name" value="Calcineurin-like_PHP_lpxH"/>
</dbReference>
<sequence>MTDTPFAVLADIHGNALALEAALADIRAAGITRIVNLGDVFSGPMDPSGVWDQLEPLNLLTVRGNHDRALVDYAPEEMWDTDRLTHTLLPQAAFDWIRTLPTEARLEDVYLCHATPDQDDLYWTEIVADGTLRLAPLDHIAPLADRISESLILYGHTHVPRTIRLADGRLLVNPGSVGCPGYSDDRAPAHIMQTGTPLASYAVIARQGAGWRVDHRQIPYDWDAAAAQASAHGREDWAKVVSTGWM</sequence>
<dbReference type="GO" id="GO:0016791">
    <property type="term" value="F:phosphatase activity"/>
    <property type="evidence" value="ECO:0007669"/>
    <property type="project" value="TreeGrafter"/>
</dbReference>
<dbReference type="AlphaFoldDB" id="A0A0A0EEM0"/>
<dbReference type="Pfam" id="PF12850">
    <property type="entry name" value="Metallophos_2"/>
    <property type="match status" value="1"/>
</dbReference>
<dbReference type="OrthoDB" id="9813918at2"/>
<dbReference type="PIRSF" id="PIRSF000883">
    <property type="entry name" value="Pesterase_MJ0912"/>
    <property type="match status" value="1"/>
</dbReference>
<keyword evidence="4" id="KW-1185">Reference proteome</keyword>